<evidence type="ECO:0000256" key="2">
    <source>
        <dbReference type="ARBA" id="ARBA00022723"/>
    </source>
</evidence>
<dbReference type="EMBL" id="FNNI01000006">
    <property type="protein sequence ID" value="SDX58857.1"/>
    <property type="molecule type" value="Genomic_DNA"/>
</dbReference>
<dbReference type="Pfam" id="PF13370">
    <property type="entry name" value="Fer4_13"/>
    <property type="match status" value="1"/>
</dbReference>
<keyword evidence="1 6" id="KW-0813">Transport</keyword>
<dbReference type="OrthoDB" id="3215002at2"/>
<evidence type="ECO:0000313" key="8">
    <source>
        <dbReference type="Proteomes" id="UP000198500"/>
    </source>
</evidence>
<dbReference type="PANTHER" id="PTHR36923">
    <property type="entry name" value="FERREDOXIN"/>
    <property type="match status" value="1"/>
</dbReference>
<evidence type="ECO:0000256" key="6">
    <source>
        <dbReference type="RuleBase" id="RU368020"/>
    </source>
</evidence>
<gene>
    <name evidence="7" type="ORF">SAMN05443545_106134</name>
</gene>
<sequence>MKVCVDRGKCQDHGQCVIAAPEIFRFDENGTLEYEAYPDDSLRDIAEEAADVCPEQAITIVES</sequence>
<dbReference type="AlphaFoldDB" id="A0A1H3CXK5"/>
<dbReference type="Proteomes" id="UP000198500">
    <property type="component" value="Unassembled WGS sequence"/>
</dbReference>
<dbReference type="Gene3D" id="3.30.70.20">
    <property type="match status" value="1"/>
</dbReference>
<organism evidence="7 8">
    <name type="scientific">Aidingimonas halophila</name>
    <dbReference type="NCBI Taxonomy" id="574349"/>
    <lineage>
        <taxon>Bacteria</taxon>
        <taxon>Pseudomonadati</taxon>
        <taxon>Pseudomonadota</taxon>
        <taxon>Gammaproteobacteria</taxon>
        <taxon>Oceanospirillales</taxon>
        <taxon>Halomonadaceae</taxon>
        <taxon>Aidingimonas</taxon>
    </lineage>
</organism>
<evidence type="ECO:0000256" key="1">
    <source>
        <dbReference type="ARBA" id="ARBA00022448"/>
    </source>
</evidence>
<accession>A0A1H3CXK5</accession>
<keyword evidence="3 6" id="KW-0249">Electron transport</keyword>
<dbReference type="SUPFAM" id="SSF54862">
    <property type="entry name" value="4Fe-4S ferredoxins"/>
    <property type="match status" value="1"/>
</dbReference>
<dbReference type="RefSeq" id="WP_092570240.1">
    <property type="nucleotide sequence ID" value="NZ_BMXH01000005.1"/>
</dbReference>
<reference evidence="7 8" key="1">
    <citation type="submission" date="2016-10" db="EMBL/GenBank/DDBJ databases">
        <authorList>
            <person name="de Groot N.N."/>
        </authorList>
    </citation>
    <scope>NUCLEOTIDE SEQUENCE [LARGE SCALE GENOMIC DNA]</scope>
    <source>
        <strain evidence="7 8">DSM 19219</strain>
    </source>
</reference>
<dbReference type="GO" id="GO:0009055">
    <property type="term" value="F:electron transfer activity"/>
    <property type="evidence" value="ECO:0007669"/>
    <property type="project" value="UniProtKB-UniRule"/>
</dbReference>
<keyword evidence="2 6" id="KW-0479">Metal-binding</keyword>
<keyword evidence="4 6" id="KW-0408">Iron</keyword>
<comment type="function">
    <text evidence="6">Ferredoxins are iron-sulfur proteins that transfer electrons in a wide variety of metabolic reactions.</text>
</comment>
<keyword evidence="8" id="KW-1185">Reference proteome</keyword>
<dbReference type="GO" id="GO:0051536">
    <property type="term" value="F:iron-sulfur cluster binding"/>
    <property type="evidence" value="ECO:0007669"/>
    <property type="project" value="UniProtKB-KW"/>
</dbReference>
<dbReference type="PRINTS" id="PR00352">
    <property type="entry name" value="3FE4SFRDOXIN"/>
</dbReference>
<proteinExistence type="predicted"/>
<dbReference type="InterPro" id="IPR051269">
    <property type="entry name" value="Fe-S_cluster_ET"/>
</dbReference>
<evidence type="ECO:0000256" key="3">
    <source>
        <dbReference type="ARBA" id="ARBA00022982"/>
    </source>
</evidence>
<evidence type="ECO:0000313" key="7">
    <source>
        <dbReference type="EMBL" id="SDX58857.1"/>
    </source>
</evidence>
<keyword evidence="5 6" id="KW-0411">Iron-sulfur</keyword>
<dbReference type="STRING" id="574349.SAMN05443545_106134"/>
<evidence type="ECO:0000256" key="4">
    <source>
        <dbReference type="ARBA" id="ARBA00023004"/>
    </source>
</evidence>
<protein>
    <recommendedName>
        <fullName evidence="6">Ferredoxin</fullName>
    </recommendedName>
</protein>
<dbReference type="InterPro" id="IPR001080">
    <property type="entry name" value="3Fe4S_ferredoxin"/>
</dbReference>
<name>A0A1H3CXK5_9GAMM</name>
<evidence type="ECO:0000256" key="5">
    <source>
        <dbReference type="ARBA" id="ARBA00023014"/>
    </source>
</evidence>
<dbReference type="GO" id="GO:0005506">
    <property type="term" value="F:iron ion binding"/>
    <property type="evidence" value="ECO:0007669"/>
    <property type="project" value="UniProtKB-UniRule"/>
</dbReference>
<dbReference type="PANTHER" id="PTHR36923:SF3">
    <property type="entry name" value="FERREDOXIN"/>
    <property type="match status" value="1"/>
</dbReference>